<feature type="binding site" evidence="8">
    <location>
        <position position="13"/>
    </location>
    <ligand>
        <name>substrate</name>
    </ligand>
</feature>
<gene>
    <name evidence="8" type="primary">dapF</name>
    <name evidence="10" type="ORF">CALK_0737</name>
</gene>
<keyword evidence="5 8" id="KW-0457">Lysine biosynthesis</keyword>
<evidence type="ECO:0000256" key="9">
    <source>
        <dbReference type="PROSITE-ProRule" id="PRU10125"/>
    </source>
</evidence>
<feature type="binding site" evidence="8">
    <location>
        <begin position="206"/>
        <end position="207"/>
    </location>
    <ligand>
        <name>substrate</name>
    </ligand>
</feature>
<sequence>MNISFTKMSGLGNTFLLIDDDDTKIKSFVPALCDPDFGVGADGVIFLLPPEGAGDFRMRIYNSDGSEAEMCGNGIRCFAAFVQEKRGWTQASMAVETAAGIKEVTADPKGFRVDMGVPILTTENIPLVWESDTCVNAPLSLGDRTYTMTAVSMGNPHVVLHVPQITTKMVQEDGPRIEQMDIFPHKANVEFIRCISPTEVEMRVWERGCGETMACGTGACAAVVAGVLTNRHGTSVTVHLAGGDLHIQWGGAVDDSVYMTGPAKKIFDGSLFLDDLKKTGTM</sequence>
<evidence type="ECO:0000256" key="5">
    <source>
        <dbReference type="ARBA" id="ARBA00023154"/>
    </source>
</evidence>
<keyword evidence="11" id="KW-1185">Reference proteome</keyword>
<keyword evidence="4 8" id="KW-0028">Amino-acid biosynthesis</keyword>
<dbReference type="Proteomes" id="UP000017148">
    <property type="component" value="Unassembled WGS sequence"/>
</dbReference>
<dbReference type="EMBL" id="ASJR01000005">
    <property type="protein sequence ID" value="ERP38719.1"/>
    <property type="molecule type" value="Genomic_DNA"/>
</dbReference>
<evidence type="ECO:0000313" key="10">
    <source>
        <dbReference type="EMBL" id="ERP38719.1"/>
    </source>
</evidence>
<dbReference type="EC" id="5.1.1.7" evidence="3 8"/>
<dbReference type="PANTHER" id="PTHR31689:SF0">
    <property type="entry name" value="DIAMINOPIMELATE EPIMERASE"/>
    <property type="match status" value="1"/>
</dbReference>
<dbReference type="PROSITE" id="PS01326">
    <property type="entry name" value="DAP_EPIMERASE"/>
    <property type="match status" value="1"/>
</dbReference>
<evidence type="ECO:0000256" key="4">
    <source>
        <dbReference type="ARBA" id="ARBA00022605"/>
    </source>
</evidence>
<dbReference type="STRING" id="1313304.CALK_0737"/>
<feature type="active site" evidence="9">
    <location>
        <position position="71"/>
    </location>
</feature>
<feature type="binding site" evidence="8">
    <location>
        <begin position="216"/>
        <end position="217"/>
    </location>
    <ligand>
        <name>substrate</name>
    </ligand>
</feature>
<comment type="subunit">
    <text evidence="8">Homodimer.</text>
</comment>
<proteinExistence type="inferred from homology"/>
<name>U7D8J4_9BACT</name>
<comment type="subcellular location">
    <subcellularLocation>
        <location evidence="8">Cytoplasm</location>
    </subcellularLocation>
</comment>
<keyword evidence="8" id="KW-0963">Cytoplasm</keyword>
<evidence type="ECO:0000256" key="7">
    <source>
        <dbReference type="ARBA" id="ARBA00051712"/>
    </source>
</evidence>
<dbReference type="UniPathway" id="UPA00034">
    <property type="reaction ID" value="UER00025"/>
</dbReference>
<comment type="function">
    <text evidence="8">Catalyzes the stereoinversion of LL-2,6-diaminopimelate (L,L-DAP) to meso-diaminopimelate (meso-DAP), a precursor of L-lysine and an essential component of the bacterial peptidoglycan.</text>
</comment>
<dbReference type="RefSeq" id="WP_022636254.1">
    <property type="nucleotide sequence ID" value="NZ_ASJR01000005.1"/>
</dbReference>
<comment type="pathway">
    <text evidence="1 8">Amino-acid biosynthesis; L-lysine biosynthesis via DAP pathway; DL-2,6-diaminopimelate from LL-2,6-diaminopimelate: step 1/1.</text>
</comment>
<feature type="active site" description="Proton acceptor" evidence="8">
    <location>
        <position position="215"/>
    </location>
</feature>
<evidence type="ECO:0000313" key="11">
    <source>
        <dbReference type="Proteomes" id="UP000017148"/>
    </source>
</evidence>
<feature type="binding site" evidence="8">
    <location>
        <position position="155"/>
    </location>
    <ligand>
        <name>substrate</name>
    </ligand>
</feature>
<dbReference type="Gene3D" id="3.10.310.10">
    <property type="entry name" value="Diaminopimelate Epimerase, Chain A, domain 1"/>
    <property type="match status" value="2"/>
</dbReference>
<comment type="caution">
    <text evidence="8">Lacks conserved residue(s) required for the propagation of feature annotation.</text>
</comment>
<dbReference type="eggNOG" id="COG0253">
    <property type="taxonomic scope" value="Bacteria"/>
</dbReference>
<feature type="binding site" evidence="8">
    <location>
        <position position="188"/>
    </location>
    <ligand>
        <name>substrate</name>
    </ligand>
</feature>
<dbReference type="GO" id="GO:0009089">
    <property type="term" value="P:lysine biosynthetic process via diaminopimelate"/>
    <property type="evidence" value="ECO:0007669"/>
    <property type="project" value="UniProtKB-UniRule"/>
</dbReference>
<dbReference type="InterPro" id="IPR001653">
    <property type="entry name" value="DAP_epimerase_DapF"/>
</dbReference>
<dbReference type="PATRIC" id="fig|1313304.3.peg.706"/>
<dbReference type="GO" id="GO:0005829">
    <property type="term" value="C:cytosol"/>
    <property type="evidence" value="ECO:0007669"/>
    <property type="project" value="TreeGrafter"/>
</dbReference>
<dbReference type="InterPro" id="IPR018510">
    <property type="entry name" value="DAP_epimerase_AS"/>
</dbReference>
<comment type="similarity">
    <text evidence="2 8">Belongs to the diaminopimelate epimerase family.</text>
</comment>
<feature type="binding site" evidence="8">
    <location>
        <position position="62"/>
    </location>
    <ligand>
        <name>substrate</name>
    </ligand>
</feature>
<protein>
    <recommendedName>
        <fullName evidence="3 8">Diaminopimelate epimerase</fullName>
        <shortName evidence="8">DAP epimerase</shortName>
        <ecNumber evidence="3 8">5.1.1.7</ecNumber>
    </recommendedName>
    <alternativeName>
        <fullName evidence="8">PLP-independent amino acid racemase</fullName>
    </alternativeName>
</protein>
<dbReference type="HAMAP" id="MF_00197">
    <property type="entry name" value="DAP_epimerase"/>
    <property type="match status" value="1"/>
</dbReference>
<dbReference type="Pfam" id="PF01678">
    <property type="entry name" value="DAP_epimerase"/>
    <property type="match status" value="2"/>
</dbReference>
<feature type="binding site" evidence="8">
    <location>
        <begin position="72"/>
        <end position="73"/>
    </location>
    <ligand>
        <name>substrate</name>
    </ligand>
</feature>
<dbReference type="GO" id="GO:0008837">
    <property type="term" value="F:diaminopimelate epimerase activity"/>
    <property type="evidence" value="ECO:0007669"/>
    <property type="project" value="UniProtKB-UniRule"/>
</dbReference>
<evidence type="ECO:0000256" key="1">
    <source>
        <dbReference type="ARBA" id="ARBA00005196"/>
    </source>
</evidence>
<reference evidence="10 11" key="1">
    <citation type="journal article" date="2013" name="Environ. Microbiol.">
        <title>Genome analysis of Chitinivibrio alkaliphilus gen. nov., sp. nov., a novel extremely haloalkaliphilic anaerobic chitinolytic bacterium from the candidate phylum Termite Group 3.</title>
        <authorList>
            <person name="Sorokin D.Y."/>
            <person name="Gumerov V.M."/>
            <person name="Rakitin A.L."/>
            <person name="Beletsky A.V."/>
            <person name="Damste J.S."/>
            <person name="Muyzer G."/>
            <person name="Mardanov A.V."/>
            <person name="Ravin N.V."/>
        </authorList>
    </citation>
    <scope>NUCLEOTIDE SEQUENCE [LARGE SCALE GENOMIC DNA]</scope>
    <source>
        <strain evidence="10 11">ACht1</strain>
    </source>
</reference>
<comment type="caution">
    <text evidence="10">The sequence shown here is derived from an EMBL/GenBank/DDBJ whole genome shotgun (WGS) entry which is preliminary data.</text>
</comment>
<feature type="active site" description="Proton donor" evidence="8">
    <location>
        <position position="71"/>
    </location>
</feature>
<accession>U7D8J4</accession>
<keyword evidence="6 8" id="KW-0413">Isomerase</keyword>
<feature type="site" description="Could be important to modulate the pK values of the two catalytic cysteine residues" evidence="8">
    <location>
        <position position="206"/>
    </location>
</feature>
<evidence type="ECO:0000256" key="2">
    <source>
        <dbReference type="ARBA" id="ARBA00010219"/>
    </source>
</evidence>
<dbReference type="PANTHER" id="PTHR31689">
    <property type="entry name" value="DIAMINOPIMELATE EPIMERASE, CHLOROPLASTIC"/>
    <property type="match status" value="1"/>
</dbReference>
<evidence type="ECO:0000256" key="6">
    <source>
        <dbReference type="ARBA" id="ARBA00023235"/>
    </source>
</evidence>
<evidence type="ECO:0000256" key="3">
    <source>
        <dbReference type="ARBA" id="ARBA00013080"/>
    </source>
</evidence>
<comment type="catalytic activity">
    <reaction evidence="7 8">
        <text>(2S,6S)-2,6-diaminopimelate = meso-2,6-diaminopimelate</text>
        <dbReference type="Rhea" id="RHEA:15393"/>
        <dbReference type="ChEBI" id="CHEBI:57609"/>
        <dbReference type="ChEBI" id="CHEBI:57791"/>
        <dbReference type="EC" id="5.1.1.7"/>
    </reaction>
</comment>
<feature type="site" description="Could be important to modulate the pK values of the two catalytic cysteine residues" evidence="8">
    <location>
        <position position="157"/>
    </location>
</feature>
<dbReference type="NCBIfam" id="TIGR00652">
    <property type="entry name" value="DapF"/>
    <property type="match status" value="1"/>
</dbReference>
<evidence type="ECO:0000256" key="8">
    <source>
        <dbReference type="HAMAP-Rule" id="MF_00197"/>
    </source>
</evidence>
<dbReference type="SUPFAM" id="SSF54506">
    <property type="entry name" value="Diaminopimelate epimerase-like"/>
    <property type="match status" value="2"/>
</dbReference>
<dbReference type="AlphaFoldDB" id="U7D8J4"/>
<organism evidence="10 11">
    <name type="scientific">Chitinivibrio alkaliphilus ACht1</name>
    <dbReference type="NCBI Taxonomy" id="1313304"/>
    <lineage>
        <taxon>Bacteria</taxon>
        <taxon>Pseudomonadati</taxon>
        <taxon>Fibrobacterota</taxon>
        <taxon>Chitinivibrionia</taxon>
        <taxon>Chitinivibrionales</taxon>
        <taxon>Chitinivibrionaceae</taxon>
        <taxon>Chitinivibrio</taxon>
    </lineage>
</organism>